<feature type="compositionally biased region" description="Gly residues" evidence="1">
    <location>
        <begin position="69"/>
        <end position="78"/>
    </location>
</feature>
<dbReference type="EMBL" id="SPHZ02000005">
    <property type="protein sequence ID" value="KAF0916520.1"/>
    <property type="molecule type" value="Genomic_DNA"/>
</dbReference>
<evidence type="ECO:0000256" key="2">
    <source>
        <dbReference type="SAM" id="SignalP"/>
    </source>
</evidence>
<accession>A0A6G1DVH0</accession>
<name>A0A6G1DVH0_9ORYZ</name>
<evidence type="ECO:0000313" key="4">
    <source>
        <dbReference type="Proteomes" id="UP000479710"/>
    </source>
</evidence>
<keyword evidence="2" id="KW-0732">Signal</keyword>
<dbReference type="Proteomes" id="UP000479710">
    <property type="component" value="Unassembled WGS sequence"/>
</dbReference>
<comment type="caution">
    <text evidence="3">The sequence shown here is derived from an EMBL/GenBank/DDBJ whole genome shotgun (WGS) entry which is preliminary data.</text>
</comment>
<gene>
    <name evidence="3" type="ORF">E2562_007598</name>
</gene>
<evidence type="ECO:0000256" key="1">
    <source>
        <dbReference type="SAM" id="MobiDB-lite"/>
    </source>
</evidence>
<feature type="chain" id="PRO_5026339948" evidence="2">
    <location>
        <begin position="33"/>
        <end position="78"/>
    </location>
</feature>
<protein>
    <submittedName>
        <fullName evidence="3">Uncharacterized protein</fullName>
    </submittedName>
</protein>
<keyword evidence="4" id="KW-1185">Reference proteome</keyword>
<proteinExistence type="predicted"/>
<organism evidence="3 4">
    <name type="scientific">Oryza meyeriana var. granulata</name>
    <dbReference type="NCBI Taxonomy" id="110450"/>
    <lineage>
        <taxon>Eukaryota</taxon>
        <taxon>Viridiplantae</taxon>
        <taxon>Streptophyta</taxon>
        <taxon>Embryophyta</taxon>
        <taxon>Tracheophyta</taxon>
        <taxon>Spermatophyta</taxon>
        <taxon>Magnoliopsida</taxon>
        <taxon>Liliopsida</taxon>
        <taxon>Poales</taxon>
        <taxon>Poaceae</taxon>
        <taxon>BOP clade</taxon>
        <taxon>Oryzoideae</taxon>
        <taxon>Oryzeae</taxon>
        <taxon>Oryzinae</taxon>
        <taxon>Oryza</taxon>
        <taxon>Oryza meyeriana</taxon>
    </lineage>
</organism>
<sequence>MAARSDELRVTLLGLALLGLLLLSHGAAPVDATGNSRKSSFSMNAGVGVGAGGHRGNSFSMNSNERGRSGGQGVAGGH</sequence>
<evidence type="ECO:0000313" key="3">
    <source>
        <dbReference type="EMBL" id="KAF0916520.1"/>
    </source>
</evidence>
<feature type="signal peptide" evidence="2">
    <location>
        <begin position="1"/>
        <end position="32"/>
    </location>
</feature>
<reference evidence="3 4" key="1">
    <citation type="submission" date="2019-11" db="EMBL/GenBank/DDBJ databases">
        <title>Whole genome sequence of Oryza granulata.</title>
        <authorList>
            <person name="Li W."/>
        </authorList>
    </citation>
    <scope>NUCLEOTIDE SEQUENCE [LARGE SCALE GENOMIC DNA]</scope>
    <source>
        <strain evidence="4">cv. Menghai</strain>
        <tissue evidence="3">Leaf</tissue>
    </source>
</reference>
<feature type="region of interest" description="Disordered" evidence="1">
    <location>
        <begin position="52"/>
        <end position="78"/>
    </location>
</feature>
<dbReference type="AlphaFoldDB" id="A0A6G1DVH0"/>